<dbReference type="InterPro" id="IPR032695">
    <property type="entry name" value="Integrin_dom_sf"/>
</dbReference>
<feature type="domain" description="VWFA" evidence="18">
    <location>
        <begin position="37"/>
        <end position="202"/>
    </location>
</feature>
<dbReference type="GO" id="GO:0005178">
    <property type="term" value="F:integrin binding"/>
    <property type="evidence" value="ECO:0007669"/>
    <property type="project" value="TreeGrafter"/>
</dbReference>
<dbReference type="InterPro" id="IPR048285">
    <property type="entry name" value="Integrin_alpha_Ig-like_2"/>
</dbReference>
<dbReference type="Proteomes" id="UP000694560">
    <property type="component" value="Unplaced"/>
</dbReference>
<dbReference type="SUPFAM" id="SSF69318">
    <property type="entry name" value="Integrin alpha N-terminal domain"/>
    <property type="match status" value="1"/>
</dbReference>
<evidence type="ECO:0000313" key="20">
    <source>
        <dbReference type="Proteomes" id="UP000694560"/>
    </source>
</evidence>
<keyword evidence="3" id="KW-0812">Transmembrane</keyword>
<keyword evidence="13 16" id="KW-0675">Receptor</keyword>
<dbReference type="Gene3D" id="2.60.40.1510">
    <property type="entry name" value="ntegrin, alpha v. Chain A, domain 3"/>
    <property type="match status" value="1"/>
</dbReference>
<dbReference type="OrthoDB" id="5317514at2759"/>
<evidence type="ECO:0000313" key="19">
    <source>
        <dbReference type="Ensembl" id="ENSMCSP00000005131.1"/>
    </source>
</evidence>
<dbReference type="PRINTS" id="PR00453">
    <property type="entry name" value="VWFADOMAIN"/>
</dbReference>
<dbReference type="PANTHER" id="PTHR23220">
    <property type="entry name" value="INTEGRIN ALPHA"/>
    <property type="match status" value="1"/>
</dbReference>
<evidence type="ECO:0000256" key="1">
    <source>
        <dbReference type="ARBA" id="ARBA00004479"/>
    </source>
</evidence>
<evidence type="ECO:0000256" key="9">
    <source>
        <dbReference type="ARBA" id="ARBA00022989"/>
    </source>
</evidence>
<evidence type="ECO:0000256" key="3">
    <source>
        <dbReference type="ARBA" id="ARBA00022692"/>
    </source>
</evidence>
<keyword evidence="5" id="KW-0732">Signal</keyword>
<proteinExistence type="inferred from homology"/>
<dbReference type="InterPro" id="IPR036465">
    <property type="entry name" value="vWFA_dom_sf"/>
</dbReference>
<keyword evidence="12" id="KW-1015">Disulfide bond</keyword>
<dbReference type="InterPro" id="IPR013517">
    <property type="entry name" value="FG-GAP"/>
</dbReference>
<feature type="compositionally biased region" description="Pro residues" evidence="17">
    <location>
        <begin position="748"/>
        <end position="758"/>
    </location>
</feature>
<dbReference type="InterPro" id="IPR000413">
    <property type="entry name" value="Integrin_alpha"/>
</dbReference>
<keyword evidence="7" id="KW-0106">Calcium</keyword>
<keyword evidence="14" id="KW-0325">Glycoprotein</keyword>
<evidence type="ECO:0000256" key="12">
    <source>
        <dbReference type="ARBA" id="ARBA00023157"/>
    </source>
</evidence>
<dbReference type="GO" id="GO:0009897">
    <property type="term" value="C:external side of plasma membrane"/>
    <property type="evidence" value="ECO:0007669"/>
    <property type="project" value="TreeGrafter"/>
</dbReference>
<evidence type="ECO:0000256" key="8">
    <source>
        <dbReference type="ARBA" id="ARBA00022889"/>
    </source>
</evidence>
<keyword evidence="11" id="KW-0472">Membrane</keyword>
<comment type="similarity">
    <text evidence="2 16">Belongs to the integrin alpha chain family.</text>
</comment>
<dbReference type="SMART" id="SM00327">
    <property type="entry name" value="VWA"/>
    <property type="match status" value="1"/>
</dbReference>
<evidence type="ECO:0000256" key="4">
    <source>
        <dbReference type="ARBA" id="ARBA00022723"/>
    </source>
</evidence>
<dbReference type="InterPro" id="IPR028994">
    <property type="entry name" value="Integrin_alpha_N"/>
</dbReference>
<feature type="region of interest" description="Disordered" evidence="17">
    <location>
        <begin position="709"/>
        <end position="774"/>
    </location>
</feature>
<feature type="repeat" description="FG-GAP" evidence="15">
    <location>
        <begin position="434"/>
        <end position="493"/>
    </location>
</feature>
<dbReference type="InterPro" id="IPR013519">
    <property type="entry name" value="Int_alpha_beta-p"/>
</dbReference>
<sequence>CDRTIHTSGVCVLLDTALTPWRELSPGWQGCQRGPVDLVFLFDGSSSMNPSQFGAICDFMVDTMEKLDNGSFRFGAVQFSDRVQTVFSLADFAARPRPRELLRGLEQSGGLTDTFTAIGYAVRTLFSAERGARPEARRVLVLITDGDATDSTRTAASKQLRSVGHNFGSADTRLYLQQFASGPGSVQLLESFERLRGLFRELQARLYDIEGIATELRSLRETPPTRELPHFWGNTAHQGNHGRRVTGAVGADNWAGGLLDMGDPESFVPNPHRNESEGYLGYSVAGLRVPGRLLVAAGAPRHRHVGGTVLFEVARDGGAWRELQTLLGDQVGSYFGATLCALDQAGVTVALLVGAPGHYDGRRGGRDTLRPSGHLWGTPGHPLGRFGASLATLGDLDNDQLPEVAVGAPLEDEERGAVYIYGGCPGGVEPLPRQRLPGQTVAPGRFFGLAVAGGLDLTGDGLADVAVGMEGHVVVMRSRPVLRVTPQLTFDPVVIPSRWLDCSGVTEGVVTVQLCLQPPGPGVDTGWTWGWTHGMDIGWTQGVDMGWTHRVDTGWTHGPCIEDLVTPLGLSVTLTLPHSDPPGPILAPNSTPTWAEIPVEQNCGADQVCRANLSVKVVKGGTAVVGVPEAHLGVQLMVQNYGEDAYGAALQMQLPMGLAFRWAQASQVCATPKCSLLGRPRPLCPGPRGFLVSPTLSCPIDSVGRPTDATLIPPCPTHRQEDSTHHLNFTPPQPHNKTVWHGYRVSPPNDPQVTPMPCPTGTDPNSCPTGGAPPPPPLGISPGAGDSLCCCCLMHCPMGGCGAPSVPSGE</sequence>
<evidence type="ECO:0000256" key="7">
    <source>
        <dbReference type="ARBA" id="ARBA00022837"/>
    </source>
</evidence>
<dbReference type="GO" id="GO:0033627">
    <property type="term" value="P:cell adhesion mediated by integrin"/>
    <property type="evidence" value="ECO:0007669"/>
    <property type="project" value="TreeGrafter"/>
</dbReference>
<keyword evidence="4" id="KW-0479">Metal-binding</keyword>
<dbReference type="Gene3D" id="3.40.50.410">
    <property type="entry name" value="von Willebrand factor, type A domain"/>
    <property type="match status" value="1"/>
</dbReference>
<organism evidence="19 20">
    <name type="scientific">Malurus cyaneus samueli</name>
    <dbReference type="NCBI Taxonomy" id="2593467"/>
    <lineage>
        <taxon>Eukaryota</taxon>
        <taxon>Metazoa</taxon>
        <taxon>Chordata</taxon>
        <taxon>Craniata</taxon>
        <taxon>Vertebrata</taxon>
        <taxon>Euteleostomi</taxon>
        <taxon>Archelosauria</taxon>
        <taxon>Archosauria</taxon>
        <taxon>Dinosauria</taxon>
        <taxon>Saurischia</taxon>
        <taxon>Theropoda</taxon>
        <taxon>Coelurosauria</taxon>
        <taxon>Aves</taxon>
        <taxon>Neognathae</taxon>
        <taxon>Neoaves</taxon>
        <taxon>Telluraves</taxon>
        <taxon>Australaves</taxon>
        <taxon>Passeriformes</taxon>
        <taxon>Meliphagoidea</taxon>
        <taxon>Maluridae</taxon>
        <taxon>Malurus</taxon>
    </lineage>
</organism>
<dbReference type="Pfam" id="PF01839">
    <property type="entry name" value="FG-GAP"/>
    <property type="match status" value="1"/>
</dbReference>
<dbReference type="Pfam" id="PF20805">
    <property type="entry name" value="Integrin_A_Ig_2"/>
    <property type="match status" value="1"/>
</dbReference>
<dbReference type="Pfam" id="PF00092">
    <property type="entry name" value="VWA"/>
    <property type="match status" value="1"/>
</dbReference>
<keyword evidence="8 16" id="KW-0130">Cell adhesion</keyword>
<reference evidence="19" key="2">
    <citation type="submission" date="2025-09" db="UniProtKB">
        <authorList>
            <consortium name="Ensembl"/>
        </authorList>
    </citation>
    <scope>IDENTIFICATION</scope>
</reference>
<dbReference type="InterPro" id="IPR002035">
    <property type="entry name" value="VWF_A"/>
</dbReference>
<evidence type="ECO:0000256" key="13">
    <source>
        <dbReference type="ARBA" id="ARBA00023170"/>
    </source>
</evidence>
<dbReference type="Ensembl" id="ENSMCST00000005248.1">
    <property type="protein sequence ID" value="ENSMCSP00000005131.1"/>
    <property type="gene ID" value="ENSMCSG00000003695.1"/>
</dbReference>
<protein>
    <recommendedName>
        <fullName evidence="18">VWFA domain-containing protein</fullName>
    </recommendedName>
</protein>
<evidence type="ECO:0000256" key="10">
    <source>
        <dbReference type="ARBA" id="ARBA00023037"/>
    </source>
</evidence>
<evidence type="ECO:0000256" key="15">
    <source>
        <dbReference type="PROSITE-ProRule" id="PRU00803"/>
    </source>
</evidence>
<dbReference type="PROSITE" id="PS51470">
    <property type="entry name" value="FG_GAP"/>
    <property type="match status" value="2"/>
</dbReference>
<keyword evidence="6" id="KW-0677">Repeat</keyword>
<evidence type="ECO:0000256" key="14">
    <source>
        <dbReference type="ARBA" id="ARBA00023180"/>
    </source>
</evidence>
<dbReference type="PRINTS" id="PR01185">
    <property type="entry name" value="INTEGRINA"/>
</dbReference>
<evidence type="ECO:0000256" key="2">
    <source>
        <dbReference type="ARBA" id="ARBA00008054"/>
    </source>
</evidence>
<dbReference type="GO" id="GO:0046872">
    <property type="term" value="F:metal ion binding"/>
    <property type="evidence" value="ECO:0007669"/>
    <property type="project" value="UniProtKB-KW"/>
</dbReference>
<comment type="subcellular location">
    <subcellularLocation>
        <location evidence="1 16">Membrane</location>
        <topology evidence="1 16">Single-pass type I membrane protein</topology>
    </subcellularLocation>
</comment>
<dbReference type="GO" id="GO:0008305">
    <property type="term" value="C:integrin complex"/>
    <property type="evidence" value="ECO:0007669"/>
    <property type="project" value="InterPro"/>
</dbReference>
<accession>A0A8C5X279</accession>
<name>A0A8C5X279_9PASS</name>
<dbReference type="PROSITE" id="PS50234">
    <property type="entry name" value="VWFA"/>
    <property type="match status" value="1"/>
</dbReference>
<dbReference type="SUPFAM" id="SSF53300">
    <property type="entry name" value="vWA-like"/>
    <property type="match status" value="1"/>
</dbReference>
<evidence type="ECO:0000256" key="11">
    <source>
        <dbReference type="ARBA" id="ARBA00023136"/>
    </source>
</evidence>
<dbReference type="Gene3D" id="2.130.10.130">
    <property type="entry name" value="Integrin alpha, N-terminal"/>
    <property type="match status" value="1"/>
</dbReference>
<evidence type="ECO:0000256" key="16">
    <source>
        <dbReference type="RuleBase" id="RU003762"/>
    </source>
</evidence>
<dbReference type="PANTHER" id="PTHR23220:SF84">
    <property type="entry name" value="INTEGRIN ALPHA-L"/>
    <property type="match status" value="1"/>
</dbReference>
<dbReference type="SUPFAM" id="SSF69179">
    <property type="entry name" value="Integrin domains"/>
    <property type="match status" value="1"/>
</dbReference>
<reference evidence="19" key="1">
    <citation type="submission" date="2025-08" db="UniProtKB">
        <authorList>
            <consortium name="Ensembl"/>
        </authorList>
    </citation>
    <scope>IDENTIFICATION</scope>
</reference>
<dbReference type="GO" id="GO:0007229">
    <property type="term" value="P:integrin-mediated signaling pathway"/>
    <property type="evidence" value="ECO:0007669"/>
    <property type="project" value="UniProtKB-KW"/>
</dbReference>
<evidence type="ECO:0000256" key="17">
    <source>
        <dbReference type="SAM" id="MobiDB-lite"/>
    </source>
</evidence>
<feature type="repeat" description="FG-GAP" evidence="15">
    <location>
        <begin position="372"/>
        <end position="430"/>
    </location>
</feature>
<keyword evidence="20" id="KW-1185">Reference proteome</keyword>
<keyword evidence="10 16" id="KW-0401">Integrin</keyword>
<evidence type="ECO:0000256" key="6">
    <source>
        <dbReference type="ARBA" id="ARBA00022737"/>
    </source>
</evidence>
<dbReference type="GO" id="GO:0098609">
    <property type="term" value="P:cell-cell adhesion"/>
    <property type="evidence" value="ECO:0007669"/>
    <property type="project" value="TreeGrafter"/>
</dbReference>
<evidence type="ECO:0000256" key="5">
    <source>
        <dbReference type="ARBA" id="ARBA00022729"/>
    </source>
</evidence>
<dbReference type="SMART" id="SM00191">
    <property type="entry name" value="Int_alpha"/>
    <property type="match status" value="3"/>
</dbReference>
<keyword evidence="9" id="KW-1133">Transmembrane helix</keyword>
<dbReference type="AlphaFoldDB" id="A0A8C5X279"/>
<dbReference type="GO" id="GO:0007160">
    <property type="term" value="P:cell-matrix adhesion"/>
    <property type="evidence" value="ECO:0007669"/>
    <property type="project" value="TreeGrafter"/>
</dbReference>
<evidence type="ECO:0000259" key="18">
    <source>
        <dbReference type="PROSITE" id="PS50234"/>
    </source>
</evidence>